<evidence type="ECO:0000313" key="3">
    <source>
        <dbReference type="Proteomes" id="UP000232688"/>
    </source>
</evidence>
<dbReference type="EMBL" id="LLXH01003795">
    <property type="protein sequence ID" value="PKC53832.1"/>
    <property type="molecule type" value="Genomic_DNA"/>
</dbReference>
<proteinExistence type="predicted"/>
<dbReference type="VEuPathDB" id="FungiDB:RhiirA1_478492"/>
<comment type="caution">
    <text evidence="2">The sequence shown here is derived from an EMBL/GenBank/DDBJ whole genome shotgun (WGS) entry which is preliminary data.</text>
</comment>
<dbReference type="CDD" id="cd00590">
    <property type="entry name" value="RRM_SF"/>
    <property type="match status" value="1"/>
</dbReference>
<accession>A0A2N0QS03</accession>
<gene>
    <name evidence="2" type="ORF">RhiirA1_478492</name>
</gene>
<feature type="region of interest" description="Disordered" evidence="1">
    <location>
        <begin position="199"/>
        <end position="294"/>
    </location>
</feature>
<dbReference type="Gene3D" id="3.30.70.330">
    <property type="match status" value="1"/>
</dbReference>
<sequence length="372" mass="41641">DEAKSLFVTDIPLFLTETQVRQAFSRYGTVIKCKLTPRKHYYNGHIQFFSADAVIQFNDIWAIICLSNSLRVCPASFSKSQHDSRRKHVAILAGISKNIKEADLLEIATQVNAKALNVPLSISSYKPKPYVYLNFSSFESLEAAKEMTVAFCGKGLTWHPPNEAQTLCHVCGRPGCSPSVCNPRTTRKVDDCLNKLYSHFNAGPRHGRQDSRQSRDNSNSRSRNNNSSSSRSNNSNNNTNTSRPNTSQSSNRTNNNINNPRNNDNSSSSTQSPHKPHPISSTPTSPSDNPAYTLPQHIVDDLKAQIKEIANTFSTLDATVSWMQDTITLHEYRLSELESMMNYNAPGDSDLYSPHDDNESYPHNKGWDDEPI</sequence>
<dbReference type="SUPFAM" id="SSF54928">
    <property type="entry name" value="RNA-binding domain, RBD"/>
    <property type="match status" value="1"/>
</dbReference>
<evidence type="ECO:0008006" key="4">
    <source>
        <dbReference type="Google" id="ProtNLM"/>
    </source>
</evidence>
<dbReference type="AlphaFoldDB" id="A0A2N0QS03"/>
<dbReference type="InterPro" id="IPR035979">
    <property type="entry name" value="RBD_domain_sf"/>
</dbReference>
<evidence type="ECO:0000256" key="1">
    <source>
        <dbReference type="SAM" id="MobiDB-lite"/>
    </source>
</evidence>
<evidence type="ECO:0000313" key="2">
    <source>
        <dbReference type="EMBL" id="PKC53832.1"/>
    </source>
</evidence>
<name>A0A2N0QS03_9GLOM</name>
<reference evidence="2 3" key="1">
    <citation type="submission" date="2017-10" db="EMBL/GenBank/DDBJ databases">
        <title>Extensive intraspecific genome diversity in a model arbuscular mycorrhizal fungus.</title>
        <authorList>
            <person name="Chen E.C.H."/>
            <person name="Morin E."/>
            <person name="Baudet D."/>
            <person name="Noel J."/>
            <person name="Ndikumana S."/>
            <person name="Charron P."/>
            <person name="St-Onge C."/>
            <person name="Giorgi J."/>
            <person name="Grigoriev I.V."/>
            <person name="Roux C."/>
            <person name="Martin F.M."/>
            <person name="Corradi N."/>
        </authorList>
    </citation>
    <scope>NUCLEOTIDE SEQUENCE [LARGE SCALE GENOMIC DNA]</scope>
    <source>
        <strain evidence="2 3">A1</strain>
    </source>
</reference>
<reference evidence="2 3" key="2">
    <citation type="submission" date="2017-10" db="EMBL/GenBank/DDBJ databases">
        <title>Genome analyses suggest a sexual origin of heterokaryosis in a supposedly ancient asexual fungus.</title>
        <authorList>
            <person name="Corradi N."/>
            <person name="Sedzielewska K."/>
            <person name="Noel J."/>
            <person name="Charron P."/>
            <person name="Farinelli L."/>
            <person name="Marton T."/>
            <person name="Kruger M."/>
            <person name="Pelin A."/>
            <person name="Brachmann A."/>
            <person name="Corradi N."/>
        </authorList>
    </citation>
    <scope>NUCLEOTIDE SEQUENCE [LARGE SCALE GENOMIC DNA]</scope>
    <source>
        <strain evidence="2 3">A1</strain>
    </source>
</reference>
<dbReference type="Proteomes" id="UP000232688">
    <property type="component" value="Unassembled WGS sequence"/>
</dbReference>
<feature type="compositionally biased region" description="Low complexity" evidence="1">
    <location>
        <begin position="216"/>
        <end position="287"/>
    </location>
</feature>
<feature type="region of interest" description="Disordered" evidence="1">
    <location>
        <begin position="348"/>
        <end position="372"/>
    </location>
</feature>
<dbReference type="InterPro" id="IPR012677">
    <property type="entry name" value="Nucleotide-bd_a/b_plait_sf"/>
</dbReference>
<dbReference type="GO" id="GO:0003676">
    <property type="term" value="F:nucleic acid binding"/>
    <property type="evidence" value="ECO:0007669"/>
    <property type="project" value="InterPro"/>
</dbReference>
<feature type="compositionally biased region" description="Basic and acidic residues" evidence="1">
    <location>
        <begin position="353"/>
        <end position="372"/>
    </location>
</feature>
<feature type="non-terminal residue" evidence="2">
    <location>
        <position position="1"/>
    </location>
</feature>
<protein>
    <recommendedName>
        <fullName evidence="4">RRM domain-containing protein</fullName>
    </recommendedName>
</protein>
<organism evidence="2 3">
    <name type="scientific">Rhizophagus irregularis</name>
    <dbReference type="NCBI Taxonomy" id="588596"/>
    <lineage>
        <taxon>Eukaryota</taxon>
        <taxon>Fungi</taxon>
        <taxon>Fungi incertae sedis</taxon>
        <taxon>Mucoromycota</taxon>
        <taxon>Glomeromycotina</taxon>
        <taxon>Glomeromycetes</taxon>
        <taxon>Glomerales</taxon>
        <taxon>Glomeraceae</taxon>
        <taxon>Rhizophagus</taxon>
    </lineage>
</organism>